<dbReference type="Pfam" id="PF05730">
    <property type="entry name" value="CFEM"/>
    <property type="match status" value="1"/>
</dbReference>
<dbReference type="GO" id="GO:0005576">
    <property type="term" value="C:extracellular region"/>
    <property type="evidence" value="ECO:0007669"/>
    <property type="project" value="UniProtKB-SubCell"/>
</dbReference>
<keyword evidence="9" id="KW-0408">Iron</keyword>
<reference evidence="12 13" key="1">
    <citation type="journal article" date="2019" name="PLoS ONE">
        <title>Comparative genome analysis indicates high evolutionary potential of pathogenicity genes in Colletotrichum tanaceti.</title>
        <authorList>
            <person name="Lelwala R.V."/>
            <person name="Korhonen P.K."/>
            <person name="Young N.D."/>
            <person name="Scott J.B."/>
            <person name="Ades P.A."/>
            <person name="Gasser R.B."/>
            <person name="Taylor P.W.J."/>
        </authorList>
    </citation>
    <scope>NUCLEOTIDE SEQUENCE [LARGE SCALE GENOMIC DNA]</scope>
    <source>
        <strain evidence="12">BRIP57314</strain>
    </source>
</reference>
<evidence type="ECO:0000256" key="9">
    <source>
        <dbReference type="PROSITE-ProRule" id="PRU01356"/>
    </source>
</evidence>
<keyword evidence="9" id="KW-0349">Heme</keyword>
<comment type="caution">
    <text evidence="9">Lacks conserved residue(s) required for the propagation of feature annotation.</text>
</comment>
<sequence length="153" mass="15014">MKYTLVAFLLAASVAAQTIDQLVEEIPTCAVTCIRDGAQKVNCDVTDFTCSCAKVGELTSSVVPCLATSGCSSSDQAKVLQIATQICAKVGEGGQVSAAATSGAATSGTATTTSARTATEASAVTSTTAPSAADRLQAAGWAGAIAAAAAFAL</sequence>
<evidence type="ECO:0000256" key="7">
    <source>
        <dbReference type="ARBA" id="ARBA00023157"/>
    </source>
</evidence>
<evidence type="ECO:0000259" key="11">
    <source>
        <dbReference type="PROSITE" id="PS52012"/>
    </source>
</evidence>
<dbReference type="AlphaFoldDB" id="A0A4U6XF12"/>
<evidence type="ECO:0000256" key="4">
    <source>
        <dbReference type="ARBA" id="ARBA00022525"/>
    </source>
</evidence>
<evidence type="ECO:0000313" key="12">
    <source>
        <dbReference type="EMBL" id="TKW54448.1"/>
    </source>
</evidence>
<comment type="subcellular location">
    <subcellularLocation>
        <location evidence="1">Membrane</location>
        <topology evidence="1">Lipid-anchor</topology>
        <topology evidence="1">GPI-anchor</topology>
    </subcellularLocation>
    <subcellularLocation>
        <location evidence="2">Secreted</location>
    </subcellularLocation>
</comment>
<keyword evidence="8" id="KW-0449">Lipoprotein</keyword>
<evidence type="ECO:0000256" key="10">
    <source>
        <dbReference type="SAM" id="SignalP"/>
    </source>
</evidence>
<keyword evidence="6 10" id="KW-0732">Signal</keyword>
<gene>
    <name evidence="12" type="ORF">CTA1_9709</name>
</gene>
<protein>
    <recommendedName>
        <fullName evidence="11">CFEM domain-containing protein</fullName>
    </recommendedName>
</protein>
<evidence type="ECO:0000256" key="3">
    <source>
        <dbReference type="ARBA" id="ARBA00010031"/>
    </source>
</evidence>
<comment type="similarity">
    <text evidence="3">Belongs to the RBT5 family.</text>
</comment>
<dbReference type="GO" id="GO:0098552">
    <property type="term" value="C:side of membrane"/>
    <property type="evidence" value="ECO:0007669"/>
    <property type="project" value="UniProtKB-KW"/>
</dbReference>
<feature type="domain" description="CFEM" evidence="11">
    <location>
        <begin position="1"/>
        <end position="114"/>
    </location>
</feature>
<evidence type="ECO:0000256" key="1">
    <source>
        <dbReference type="ARBA" id="ARBA00004589"/>
    </source>
</evidence>
<keyword evidence="4" id="KW-0964">Secreted</keyword>
<dbReference type="STRING" id="1306861.A0A4U6XF12"/>
<dbReference type="EMBL" id="PJEX01000137">
    <property type="protein sequence ID" value="TKW54448.1"/>
    <property type="molecule type" value="Genomic_DNA"/>
</dbReference>
<evidence type="ECO:0000256" key="6">
    <source>
        <dbReference type="ARBA" id="ARBA00022729"/>
    </source>
</evidence>
<keyword evidence="7 9" id="KW-1015">Disulfide bond</keyword>
<evidence type="ECO:0000313" key="13">
    <source>
        <dbReference type="Proteomes" id="UP000310108"/>
    </source>
</evidence>
<accession>A0A4U6XF12</accession>
<dbReference type="PROSITE" id="PS52012">
    <property type="entry name" value="CFEM"/>
    <property type="match status" value="1"/>
</dbReference>
<keyword evidence="5" id="KW-0325">Glycoprotein</keyword>
<dbReference type="SMART" id="SM00747">
    <property type="entry name" value="CFEM"/>
    <property type="match status" value="1"/>
</dbReference>
<feature type="binding site" description="axial binding residue" evidence="9">
    <location>
        <position position="47"/>
    </location>
    <ligand>
        <name>heme</name>
        <dbReference type="ChEBI" id="CHEBI:30413"/>
    </ligand>
    <ligandPart>
        <name>Fe</name>
        <dbReference type="ChEBI" id="CHEBI:18248"/>
    </ligandPart>
</feature>
<dbReference type="Proteomes" id="UP000310108">
    <property type="component" value="Unassembled WGS sequence"/>
</dbReference>
<keyword evidence="13" id="KW-1185">Reference proteome</keyword>
<dbReference type="InterPro" id="IPR008427">
    <property type="entry name" value="Extracellular_membr_CFEM_dom"/>
</dbReference>
<comment type="caution">
    <text evidence="12">The sequence shown here is derived from an EMBL/GenBank/DDBJ whole genome shotgun (WGS) entry which is preliminary data.</text>
</comment>
<dbReference type="GO" id="GO:0046872">
    <property type="term" value="F:metal ion binding"/>
    <property type="evidence" value="ECO:0007669"/>
    <property type="project" value="UniProtKB-UniRule"/>
</dbReference>
<keyword evidence="9" id="KW-0479">Metal-binding</keyword>
<keyword evidence="5" id="KW-0472">Membrane</keyword>
<evidence type="ECO:0000256" key="8">
    <source>
        <dbReference type="ARBA" id="ARBA00023288"/>
    </source>
</evidence>
<proteinExistence type="inferred from homology"/>
<evidence type="ECO:0000256" key="5">
    <source>
        <dbReference type="ARBA" id="ARBA00022622"/>
    </source>
</evidence>
<feature type="chain" id="PRO_5020534627" description="CFEM domain-containing protein" evidence="10">
    <location>
        <begin position="17"/>
        <end position="153"/>
    </location>
</feature>
<keyword evidence="5" id="KW-0336">GPI-anchor</keyword>
<name>A0A4U6XF12_9PEZI</name>
<evidence type="ECO:0000256" key="2">
    <source>
        <dbReference type="ARBA" id="ARBA00004613"/>
    </source>
</evidence>
<feature type="signal peptide" evidence="10">
    <location>
        <begin position="1"/>
        <end position="16"/>
    </location>
</feature>
<organism evidence="12 13">
    <name type="scientific">Colletotrichum tanaceti</name>
    <dbReference type="NCBI Taxonomy" id="1306861"/>
    <lineage>
        <taxon>Eukaryota</taxon>
        <taxon>Fungi</taxon>
        <taxon>Dikarya</taxon>
        <taxon>Ascomycota</taxon>
        <taxon>Pezizomycotina</taxon>
        <taxon>Sordariomycetes</taxon>
        <taxon>Hypocreomycetidae</taxon>
        <taxon>Glomerellales</taxon>
        <taxon>Glomerellaceae</taxon>
        <taxon>Colletotrichum</taxon>
        <taxon>Colletotrichum destructivum species complex</taxon>
    </lineage>
</organism>
<feature type="disulfide bond" evidence="9">
    <location>
        <begin position="43"/>
        <end position="50"/>
    </location>
</feature>